<evidence type="ECO:0000313" key="9">
    <source>
        <dbReference type="Proteomes" id="UP000039865"/>
    </source>
</evidence>
<keyword evidence="2" id="KW-0677">Repeat</keyword>
<feature type="compositionally biased region" description="Polar residues" evidence="6">
    <location>
        <begin position="422"/>
        <end position="433"/>
    </location>
</feature>
<evidence type="ECO:0000256" key="1">
    <source>
        <dbReference type="ARBA" id="ARBA00022723"/>
    </source>
</evidence>
<evidence type="ECO:0000256" key="5">
    <source>
        <dbReference type="PROSITE-ProRule" id="PRU01371"/>
    </source>
</evidence>
<feature type="region of interest" description="Disordered" evidence="6">
    <location>
        <begin position="109"/>
        <end position="241"/>
    </location>
</feature>
<feature type="region of interest" description="Disordered" evidence="6">
    <location>
        <begin position="630"/>
        <end position="681"/>
    </location>
</feature>
<feature type="compositionally biased region" description="Polar residues" evidence="6">
    <location>
        <begin position="785"/>
        <end position="822"/>
    </location>
</feature>
<feature type="compositionally biased region" description="Polar residues" evidence="6">
    <location>
        <begin position="661"/>
        <end position="673"/>
    </location>
</feature>
<keyword evidence="1" id="KW-0479">Metal-binding</keyword>
<dbReference type="InterPro" id="IPR026319">
    <property type="entry name" value="ZC2HC1A/B-like"/>
</dbReference>
<dbReference type="GO" id="GO:0008270">
    <property type="term" value="F:zinc ion binding"/>
    <property type="evidence" value="ECO:0007669"/>
    <property type="project" value="UniProtKB-KW"/>
</dbReference>
<gene>
    <name evidence="8" type="primary">Contig5345.g5719</name>
    <name evidence="8" type="ORF">STYLEM_3532</name>
</gene>
<dbReference type="PROSITE" id="PS52027">
    <property type="entry name" value="ZF_C2HC_C3H"/>
    <property type="match status" value="2"/>
</dbReference>
<feature type="compositionally biased region" description="Low complexity" evidence="6">
    <location>
        <begin position="171"/>
        <end position="202"/>
    </location>
</feature>
<feature type="compositionally biased region" description="Polar residues" evidence="6">
    <location>
        <begin position="498"/>
        <end position="546"/>
    </location>
</feature>
<feature type="compositionally biased region" description="Polar residues" evidence="6">
    <location>
        <begin position="109"/>
        <end position="128"/>
    </location>
</feature>
<dbReference type="AlphaFoldDB" id="A0A077ZY47"/>
<feature type="compositionally biased region" description="Polar residues" evidence="6">
    <location>
        <begin position="136"/>
        <end position="170"/>
    </location>
</feature>
<feature type="region of interest" description="Disordered" evidence="6">
    <location>
        <begin position="498"/>
        <end position="557"/>
    </location>
</feature>
<dbReference type="InterPro" id="IPR049899">
    <property type="entry name" value="Znf_C2HC_C3H"/>
</dbReference>
<sequence length="1088" mass="122264">MNGTNQQNSSFASRIRQPTLVKKLGSSDQHEPFSNPETQTLDQINQGSKTPIINKTENKLQMIGAQKQTQPQTQSMQQIPQQRVSQQRPLTATTDIAPKMSASIQAKINGSANKTSNTIGGKGLNTSMQQQQQPQNSHNAGQSKLNQSNLGRGDQGNNPFQRGTAVSNQHSLQQLTALQQQLASTSSSNYQSRQSAQQASNSEVKKSTTNQQNLIGGGAPKTIVQGPSSKLGQLTPQNHGVPQIQQNTAQGRGQFSSLITTQNNQKSVTSTNLNSIAKVSQIGSGLQRVNQQIVKQQQQQQQHQQLQNSYLNDTVDASPQFSKTQQSASNFLKSISKAPANSTQGQQPQFQKSVQYQRTSDITPTSGGFGFQQRSVNQNDQDKSPFDQAKDSDEVLEKAIQISQNFQQSPINQKLPIHPMRQSMQVSSGSQSLFALKGKSGIGGGSGFGQQNQQQKQQNGQQNLMANESFNLSPITQQAHEESPDMNFRQRTELIQSNMKPPQSSTRLNGTQSSSLARNGGNLVNPQTREKQSNSVYTTNNPYRQENNSSSLNRSNLFDNNKLEDKIKELQLNLANLPASFSRPKSKSYYSNQQQNQLPNYVQQSQQTNDQLRLQQIEIKPQDIQIQRNNFTSDQYSVRNDNKRNPFNKSTEAGDLRLSTDNDNMIGSTLSTSPDKKSFDQQDLGSTQFKIIVTQEEEAKDSQRDSIPAQYQNQQQMPQASLFHPSPALRKKISQTRLGQQFQQPELKIPDKLNEEIKEEDDNLLDNLSDHITTSQPGSFVNAATKMQQQAPQKTTSSLSVNQKQNEPSKPHQRQSLTSIYKKQNKLGPTTTTQTMHTIQPEKSKEPTFQQQLQQKLEEKKQQQMQQTQQIKKESVNQSAAVSNRLSLNPCQLTKTQRQEIQQQQQIQQAGGKLLKIKKKIVRDKIEEGDERQECDLCGRRFNEESFQKHIIICEKVFIKRRKEFNAQKQRTMDEEHQKFLETAQTKLSYYQIDQKLNAKWKIYSAQFRAAIQSAKTGKTVEGVPDDRVECEHCGRKFAAIPAQRHIPLCAKKAIDLQNKLKNKQAGQKQAQQVRKSTMIQSKLAQKK</sequence>
<feature type="compositionally biased region" description="Polar residues" evidence="6">
    <location>
        <begin position="1074"/>
        <end position="1088"/>
    </location>
</feature>
<name>A0A077ZY47_STYLE</name>
<protein>
    <recommendedName>
        <fullName evidence="7">C2HC/C3H-type domain-containing protein</fullName>
    </recommendedName>
</protein>
<evidence type="ECO:0000259" key="7">
    <source>
        <dbReference type="PROSITE" id="PS52027"/>
    </source>
</evidence>
<evidence type="ECO:0000256" key="2">
    <source>
        <dbReference type="ARBA" id="ARBA00022737"/>
    </source>
</evidence>
<feature type="domain" description="C2HC/C3H-type" evidence="7">
    <location>
        <begin position="931"/>
        <end position="960"/>
    </location>
</feature>
<feature type="region of interest" description="Disordered" evidence="6">
    <location>
        <begin position="422"/>
        <end position="461"/>
    </location>
</feature>
<feature type="compositionally biased region" description="Polar residues" evidence="6">
    <location>
        <begin position="1"/>
        <end position="12"/>
    </location>
</feature>
<feature type="region of interest" description="Disordered" evidence="6">
    <location>
        <begin position="697"/>
        <end position="718"/>
    </location>
</feature>
<evidence type="ECO:0000256" key="3">
    <source>
        <dbReference type="ARBA" id="ARBA00022771"/>
    </source>
</evidence>
<evidence type="ECO:0000313" key="8">
    <source>
        <dbReference type="EMBL" id="CDW74552.1"/>
    </source>
</evidence>
<feature type="compositionally biased region" description="Low complexity" evidence="6">
    <location>
        <begin position="1061"/>
        <end position="1073"/>
    </location>
</feature>
<feature type="domain" description="C2HC/C3H-type" evidence="7">
    <location>
        <begin position="1027"/>
        <end position="1056"/>
    </location>
</feature>
<dbReference type="InParanoid" id="A0A077ZY47"/>
<feature type="compositionally biased region" description="Polar residues" evidence="6">
    <location>
        <begin position="630"/>
        <end position="651"/>
    </location>
</feature>
<evidence type="ECO:0000256" key="6">
    <source>
        <dbReference type="SAM" id="MobiDB-lite"/>
    </source>
</evidence>
<keyword evidence="9" id="KW-1185">Reference proteome</keyword>
<feature type="compositionally biased region" description="Low complexity" evidence="6">
    <location>
        <begin position="547"/>
        <end position="557"/>
    </location>
</feature>
<proteinExistence type="predicted"/>
<dbReference type="PANTHER" id="PTHR13555">
    <property type="entry name" value="C2H2 ZINC FINGER CGI-62-RELATED"/>
    <property type="match status" value="1"/>
</dbReference>
<feature type="compositionally biased region" description="Low complexity" evidence="6">
    <location>
        <begin position="449"/>
        <end position="461"/>
    </location>
</feature>
<dbReference type="Pfam" id="PF13913">
    <property type="entry name" value="zf-C2HC_2"/>
    <property type="match status" value="2"/>
</dbReference>
<dbReference type="EMBL" id="CCKQ01003437">
    <property type="protein sequence ID" value="CDW74552.1"/>
    <property type="molecule type" value="Genomic_DNA"/>
</dbReference>
<dbReference type="PANTHER" id="PTHR13555:SF36">
    <property type="entry name" value="ZINC FINGER C2HC DOMAIN-CONTAINING PROTEIN 1B"/>
    <property type="match status" value="1"/>
</dbReference>
<feature type="region of interest" description="Disordered" evidence="6">
    <location>
        <begin position="1"/>
        <end position="48"/>
    </location>
</feature>
<feature type="compositionally biased region" description="Polar residues" evidence="6">
    <location>
        <begin position="225"/>
        <end position="241"/>
    </location>
</feature>
<feature type="region of interest" description="Disordered" evidence="6">
    <location>
        <begin position="785"/>
        <end position="850"/>
    </location>
</feature>
<feature type="compositionally biased region" description="Polar residues" evidence="6">
    <location>
        <begin position="35"/>
        <end position="48"/>
    </location>
</feature>
<feature type="region of interest" description="Disordered" evidence="6">
    <location>
        <begin position="63"/>
        <end position="89"/>
    </location>
</feature>
<keyword evidence="4" id="KW-0862">Zinc</keyword>
<feature type="region of interest" description="Disordered" evidence="6">
    <location>
        <begin position="339"/>
        <end position="388"/>
    </location>
</feature>
<dbReference type="OrthoDB" id="448502at2759"/>
<organism evidence="8 9">
    <name type="scientific">Stylonychia lemnae</name>
    <name type="common">Ciliate</name>
    <dbReference type="NCBI Taxonomy" id="5949"/>
    <lineage>
        <taxon>Eukaryota</taxon>
        <taxon>Sar</taxon>
        <taxon>Alveolata</taxon>
        <taxon>Ciliophora</taxon>
        <taxon>Intramacronucleata</taxon>
        <taxon>Spirotrichea</taxon>
        <taxon>Stichotrichia</taxon>
        <taxon>Sporadotrichida</taxon>
        <taxon>Oxytrichidae</taxon>
        <taxon>Stylonychinae</taxon>
        <taxon>Stylonychia</taxon>
    </lineage>
</organism>
<keyword evidence="3 5" id="KW-0863">Zinc-finger</keyword>
<dbReference type="Proteomes" id="UP000039865">
    <property type="component" value="Unassembled WGS sequence"/>
</dbReference>
<feature type="region of interest" description="Disordered" evidence="6">
    <location>
        <begin position="1061"/>
        <end position="1088"/>
    </location>
</feature>
<feature type="compositionally biased region" description="Low complexity" evidence="6">
    <location>
        <begin position="66"/>
        <end position="89"/>
    </location>
</feature>
<accession>A0A077ZY47</accession>
<reference evidence="8 9" key="1">
    <citation type="submission" date="2014-06" db="EMBL/GenBank/DDBJ databases">
        <authorList>
            <person name="Swart Estienne"/>
        </authorList>
    </citation>
    <scope>NUCLEOTIDE SEQUENCE [LARGE SCALE GENOMIC DNA]</scope>
    <source>
        <strain evidence="8 9">130c</strain>
    </source>
</reference>
<feature type="compositionally biased region" description="Polar residues" evidence="6">
    <location>
        <begin position="339"/>
        <end position="379"/>
    </location>
</feature>
<evidence type="ECO:0000256" key="4">
    <source>
        <dbReference type="ARBA" id="ARBA00022833"/>
    </source>
</evidence>